<keyword evidence="4 5" id="KW-0472">Membrane</keyword>
<evidence type="ECO:0000256" key="2">
    <source>
        <dbReference type="ARBA" id="ARBA00022692"/>
    </source>
</evidence>
<evidence type="ECO:0000256" key="3">
    <source>
        <dbReference type="ARBA" id="ARBA00022989"/>
    </source>
</evidence>
<sequence>MSARSSGVHSETDDRQNPRKFAQLSLQPASMSQPFLNRVGTILFRVRSIAPVAVLFVVLRYIWKGHDVQAPGDQVLNWVGLGLAMLGALVRFVTIGLIPRGTSLQSRKLQASQLNTSGPYTVCRHPLYLGNYFITFGLLAIVHEPWAWLFGSLYVVVSQTLIARAEDALLAEKFGAQFEAWKNEVPAFLPRVWKLGEVRGAFAWKRALQREVNPFVAWGSGVTLLLLWEEFTQGRLSAEEGRAFLAVQAALLVLLIANKVWKKVSPA</sequence>
<dbReference type="Gene3D" id="1.20.120.1630">
    <property type="match status" value="1"/>
</dbReference>
<evidence type="ECO:0000313" key="7">
    <source>
        <dbReference type="Proteomes" id="UP000249061"/>
    </source>
</evidence>
<organism evidence="6 7">
    <name type="scientific">Archangium gephyra</name>
    <dbReference type="NCBI Taxonomy" id="48"/>
    <lineage>
        <taxon>Bacteria</taxon>
        <taxon>Pseudomonadati</taxon>
        <taxon>Myxococcota</taxon>
        <taxon>Myxococcia</taxon>
        <taxon>Myxococcales</taxon>
        <taxon>Cystobacterineae</taxon>
        <taxon>Archangiaceae</taxon>
        <taxon>Archangium</taxon>
    </lineage>
</organism>
<evidence type="ECO:0000256" key="4">
    <source>
        <dbReference type="ARBA" id="ARBA00023136"/>
    </source>
</evidence>
<keyword evidence="2 5" id="KW-0812">Transmembrane</keyword>
<dbReference type="EMBL" id="QFQP01000055">
    <property type="protein sequence ID" value="PZR04608.1"/>
    <property type="molecule type" value="Genomic_DNA"/>
</dbReference>
<dbReference type="InterPro" id="IPR007318">
    <property type="entry name" value="Phopholipid_MeTrfase"/>
</dbReference>
<dbReference type="PANTHER" id="PTHR12714:SF9">
    <property type="entry name" value="PROTEIN-S-ISOPRENYLCYSTEINE O-METHYLTRANSFERASE"/>
    <property type="match status" value="1"/>
</dbReference>
<evidence type="ECO:0000256" key="1">
    <source>
        <dbReference type="ARBA" id="ARBA00004127"/>
    </source>
</evidence>
<dbReference type="AlphaFoldDB" id="A0A2W5U6W2"/>
<dbReference type="GO" id="GO:0012505">
    <property type="term" value="C:endomembrane system"/>
    <property type="evidence" value="ECO:0007669"/>
    <property type="project" value="UniProtKB-SubCell"/>
</dbReference>
<protein>
    <recommendedName>
        <fullName evidence="8">Lipid A phosphate methyltransferase</fullName>
    </recommendedName>
</protein>
<evidence type="ECO:0008006" key="8">
    <source>
        <dbReference type="Google" id="ProtNLM"/>
    </source>
</evidence>
<accession>A0A2W5U6W2</accession>
<keyword evidence="3 5" id="KW-1133">Transmembrane helix</keyword>
<comment type="caution">
    <text evidence="6">The sequence shown here is derived from an EMBL/GenBank/DDBJ whole genome shotgun (WGS) entry which is preliminary data.</text>
</comment>
<dbReference type="GO" id="GO:0016740">
    <property type="term" value="F:transferase activity"/>
    <property type="evidence" value="ECO:0007669"/>
    <property type="project" value="UniProtKB-ARBA"/>
</dbReference>
<proteinExistence type="predicted"/>
<dbReference type="Proteomes" id="UP000249061">
    <property type="component" value="Unassembled WGS sequence"/>
</dbReference>
<dbReference type="Pfam" id="PF04191">
    <property type="entry name" value="PEMT"/>
    <property type="match status" value="1"/>
</dbReference>
<gene>
    <name evidence="6" type="ORF">DI536_33995</name>
</gene>
<feature type="transmembrane region" description="Helical" evidence="5">
    <location>
        <begin position="75"/>
        <end position="98"/>
    </location>
</feature>
<name>A0A2W5U6W2_9BACT</name>
<evidence type="ECO:0000313" key="6">
    <source>
        <dbReference type="EMBL" id="PZR04608.1"/>
    </source>
</evidence>
<evidence type="ECO:0000256" key="5">
    <source>
        <dbReference type="SAM" id="Phobius"/>
    </source>
</evidence>
<feature type="transmembrane region" description="Helical" evidence="5">
    <location>
        <begin position="42"/>
        <end position="63"/>
    </location>
</feature>
<reference evidence="6 7" key="1">
    <citation type="submission" date="2017-08" db="EMBL/GenBank/DDBJ databases">
        <title>Infants hospitalized years apart are colonized by the same room-sourced microbial strains.</title>
        <authorList>
            <person name="Brooks B."/>
            <person name="Olm M.R."/>
            <person name="Firek B.A."/>
            <person name="Baker R."/>
            <person name="Thomas B.C."/>
            <person name="Morowitz M.J."/>
            <person name="Banfield J.F."/>
        </authorList>
    </citation>
    <scope>NUCLEOTIDE SEQUENCE [LARGE SCALE GENOMIC DNA]</scope>
    <source>
        <strain evidence="6">S2_003_000_R2_14</strain>
    </source>
</reference>
<dbReference type="PANTHER" id="PTHR12714">
    <property type="entry name" value="PROTEIN-S ISOPRENYLCYSTEINE O-METHYLTRANSFERASE"/>
    <property type="match status" value="1"/>
</dbReference>
<comment type="subcellular location">
    <subcellularLocation>
        <location evidence="1">Endomembrane system</location>
        <topology evidence="1">Multi-pass membrane protein</topology>
    </subcellularLocation>
</comment>